<dbReference type="SFLD" id="SFLDG01151">
    <property type="entry name" value="Main.2:_Nu-like"/>
    <property type="match status" value="1"/>
</dbReference>
<dbReference type="Gene3D" id="1.20.1050.10">
    <property type="match status" value="1"/>
</dbReference>
<feature type="domain" description="GST C-terminal" evidence="1">
    <location>
        <begin position="29"/>
        <end position="151"/>
    </location>
</feature>
<dbReference type="Pfam" id="PF00043">
    <property type="entry name" value="GST_C"/>
    <property type="match status" value="1"/>
</dbReference>
<dbReference type="PANTHER" id="PTHR44051">
    <property type="entry name" value="GLUTATHIONE S-TRANSFERASE-RELATED"/>
    <property type="match status" value="1"/>
</dbReference>
<dbReference type="PANTHER" id="PTHR44051:SF8">
    <property type="entry name" value="GLUTATHIONE S-TRANSFERASE GSTA"/>
    <property type="match status" value="1"/>
</dbReference>
<dbReference type="Gene3D" id="3.40.30.10">
    <property type="entry name" value="Glutaredoxin"/>
    <property type="match status" value="1"/>
</dbReference>
<dbReference type="InterPro" id="IPR004046">
    <property type="entry name" value="GST_C"/>
</dbReference>
<evidence type="ECO:0000259" key="1">
    <source>
        <dbReference type="PROSITE" id="PS50405"/>
    </source>
</evidence>
<protein>
    <recommendedName>
        <fullName evidence="1">GST C-terminal domain-containing protein</fullName>
    </recommendedName>
</protein>
<dbReference type="PROSITE" id="PS50405">
    <property type="entry name" value="GST_CTER"/>
    <property type="match status" value="1"/>
</dbReference>
<dbReference type="AlphaFoldDB" id="A0A382DBH2"/>
<dbReference type="SUPFAM" id="SSF47616">
    <property type="entry name" value="GST C-terminal domain-like"/>
    <property type="match status" value="1"/>
</dbReference>
<dbReference type="InterPro" id="IPR040079">
    <property type="entry name" value="Glutathione_S-Trfase"/>
</dbReference>
<feature type="non-terminal residue" evidence="2">
    <location>
        <position position="1"/>
    </location>
</feature>
<gene>
    <name evidence="2" type="ORF">METZ01_LOCUS188449</name>
</gene>
<sequence>PDNQSISVFESGCILLYLAEKTGMFLSSEPRERIEILEWLFWQMGGFGPMLGQAHHFRAYAPEKIQYAYDRYSNEAARLYQVLDTRLDGRDFIATNSFTIADIAIFPWCRLHGRQGQRLGDFPNVKRWFNTIAARTAVAKDMGKLEDKADQTKWTEESWSNLFGAEQYRRH</sequence>
<proteinExistence type="predicted"/>
<accession>A0A382DBH2</accession>
<organism evidence="2">
    <name type="scientific">marine metagenome</name>
    <dbReference type="NCBI Taxonomy" id="408172"/>
    <lineage>
        <taxon>unclassified sequences</taxon>
        <taxon>metagenomes</taxon>
        <taxon>ecological metagenomes</taxon>
    </lineage>
</organism>
<dbReference type="EMBL" id="UINC01038499">
    <property type="protein sequence ID" value="SVB35595.1"/>
    <property type="molecule type" value="Genomic_DNA"/>
</dbReference>
<dbReference type="CDD" id="cd10291">
    <property type="entry name" value="GST_C_YfcG_like"/>
    <property type="match status" value="1"/>
</dbReference>
<dbReference type="SFLD" id="SFLDS00019">
    <property type="entry name" value="Glutathione_Transferase_(cytos"/>
    <property type="match status" value="1"/>
</dbReference>
<dbReference type="InterPro" id="IPR010987">
    <property type="entry name" value="Glutathione-S-Trfase_C-like"/>
</dbReference>
<evidence type="ECO:0000313" key="2">
    <source>
        <dbReference type="EMBL" id="SVB35595.1"/>
    </source>
</evidence>
<name>A0A382DBH2_9ZZZZ</name>
<dbReference type="InterPro" id="IPR036282">
    <property type="entry name" value="Glutathione-S-Trfase_C_sf"/>
</dbReference>
<reference evidence="2" key="1">
    <citation type="submission" date="2018-05" db="EMBL/GenBank/DDBJ databases">
        <authorList>
            <person name="Lanie J.A."/>
            <person name="Ng W.-L."/>
            <person name="Kazmierczak K.M."/>
            <person name="Andrzejewski T.M."/>
            <person name="Davidsen T.M."/>
            <person name="Wayne K.J."/>
            <person name="Tettelin H."/>
            <person name="Glass J.I."/>
            <person name="Rusch D."/>
            <person name="Podicherti R."/>
            <person name="Tsui H.-C.T."/>
            <person name="Winkler M.E."/>
        </authorList>
    </citation>
    <scope>NUCLEOTIDE SEQUENCE</scope>
</reference>
<dbReference type="SFLD" id="SFLDG00358">
    <property type="entry name" value="Main_(cytGST)"/>
    <property type="match status" value="1"/>
</dbReference>